<comment type="caution">
    <text evidence="1">The sequence shown here is derived from an EMBL/GenBank/DDBJ whole genome shotgun (WGS) entry which is preliminary data.</text>
</comment>
<evidence type="ECO:0000313" key="1">
    <source>
        <dbReference type="EMBL" id="KAG5641396.1"/>
    </source>
</evidence>
<name>A0A9P7K7K9_9AGAR</name>
<accession>A0A9P7K7K9</accession>
<dbReference type="EMBL" id="JABCKV010000320">
    <property type="protein sequence ID" value="KAG5641396.1"/>
    <property type="molecule type" value="Genomic_DNA"/>
</dbReference>
<reference evidence="1" key="1">
    <citation type="submission" date="2020-07" db="EMBL/GenBank/DDBJ databases">
        <authorList>
            <person name="Nieuwenhuis M."/>
            <person name="Van De Peppel L.J.J."/>
        </authorList>
    </citation>
    <scope>NUCLEOTIDE SEQUENCE</scope>
    <source>
        <strain evidence="1">AP01</strain>
        <tissue evidence="1">Mycelium</tissue>
    </source>
</reference>
<gene>
    <name evidence="1" type="ORF">DXG03_005349</name>
</gene>
<protein>
    <submittedName>
        <fullName evidence="1">Uncharacterized protein</fullName>
    </submittedName>
</protein>
<evidence type="ECO:0000313" key="2">
    <source>
        <dbReference type="Proteomes" id="UP000775547"/>
    </source>
</evidence>
<organism evidence="1 2">
    <name type="scientific">Asterophora parasitica</name>
    <dbReference type="NCBI Taxonomy" id="117018"/>
    <lineage>
        <taxon>Eukaryota</taxon>
        <taxon>Fungi</taxon>
        <taxon>Dikarya</taxon>
        <taxon>Basidiomycota</taxon>
        <taxon>Agaricomycotina</taxon>
        <taxon>Agaricomycetes</taxon>
        <taxon>Agaricomycetidae</taxon>
        <taxon>Agaricales</taxon>
        <taxon>Tricholomatineae</taxon>
        <taxon>Lyophyllaceae</taxon>
        <taxon>Asterophora</taxon>
    </lineage>
</organism>
<proteinExistence type="predicted"/>
<reference evidence="1" key="2">
    <citation type="submission" date="2021-10" db="EMBL/GenBank/DDBJ databases">
        <title>Phylogenomics reveals ancestral predisposition of the termite-cultivated fungus Termitomyces towards a domesticated lifestyle.</title>
        <authorList>
            <person name="Auxier B."/>
            <person name="Grum-Grzhimaylo A."/>
            <person name="Cardenas M.E."/>
            <person name="Lodge J.D."/>
            <person name="Laessoe T."/>
            <person name="Pedersen O."/>
            <person name="Smith M.E."/>
            <person name="Kuyper T.W."/>
            <person name="Franco-Molano E.A."/>
            <person name="Baroni T.J."/>
            <person name="Aanen D.K."/>
        </authorList>
    </citation>
    <scope>NUCLEOTIDE SEQUENCE</scope>
    <source>
        <strain evidence="1">AP01</strain>
        <tissue evidence="1">Mycelium</tissue>
    </source>
</reference>
<sequence length="270" mass="29632">MPVSQRMRMRHRISQTFHVLQTRVVSFIACAPAHASQNVVYTGGAPLRRISRVPPPKRELTLTMMELALEISQGVESAYGEREDTWILVDDGCVGPVPVAKIRNVAYPIPSICVWPPSPEKNAKPKQFFYGKICDSLQELVKNDTDSESTCYCSSEEDMVTTVSTLTSRTSPNFNLSRGDRSVPAQWVPGDALPELAINSIKCVGMNEVDGEPVYATALAPPPRGGKSTGKSRVVPNWEGEHCPVHQCALPCGPCIDAKDVSRAPIFFMF</sequence>
<keyword evidence="2" id="KW-1185">Reference proteome</keyword>
<dbReference type="Proteomes" id="UP000775547">
    <property type="component" value="Unassembled WGS sequence"/>
</dbReference>
<dbReference type="AlphaFoldDB" id="A0A9P7K7K9"/>